<reference evidence="3 4" key="1">
    <citation type="journal article" date="2012" name="Science">
        <title>The Paleozoic origin of enzymatic lignin decomposition reconstructed from 31 fungal genomes.</title>
        <authorList>
            <person name="Floudas D."/>
            <person name="Binder M."/>
            <person name="Riley R."/>
            <person name="Barry K."/>
            <person name="Blanchette R.A."/>
            <person name="Henrissat B."/>
            <person name="Martinez A.T."/>
            <person name="Otillar R."/>
            <person name="Spatafora J.W."/>
            <person name="Yadav J.S."/>
            <person name="Aerts A."/>
            <person name="Benoit I."/>
            <person name="Boyd A."/>
            <person name="Carlson A."/>
            <person name="Copeland A."/>
            <person name="Coutinho P.M."/>
            <person name="de Vries R.P."/>
            <person name="Ferreira P."/>
            <person name="Findley K."/>
            <person name="Foster B."/>
            <person name="Gaskell J."/>
            <person name="Glotzer D."/>
            <person name="Gorecki P."/>
            <person name="Heitman J."/>
            <person name="Hesse C."/>
            <person name="Hori C."/>
            <person name="Igarashi K."/>
            <person name="Jurgens J.A."/>
            <person name="Kallen N."/>
            <person name="Kersten P."/>
            <person name="Kohler A."/>
            <person name="Kuees U."/>
            <person name="Kumar T.K.A."/>
            <person name="Kuo A."/>
            <person name="LaButti K."/>
            <person name="Larrondo L.F."/>
            <person name="Lindquist E."/>
            <person name="Ling A."/>
            <person name="Lombard V."/>
            <person name="Lucas S."/>
            <person name="Lundell T."/>
            <person name="Martin R."/>
            <person name="McLaughlin D.J."/>
            <person name="Morgenstern I."/>
            <person name="Morin E."/>
            <person name="Murat C."/>
            <person name="Nagy L.G."/>
            <person name="Nolan M."/>
            <person name="Ohm R.A."/>
            <person name="Patyshakuliyeva A."/>
            <person name="Rokas A."/>
            <person name="Ruiz-Duenas F.J."/>
            <person name="Sabat G."/>
            <person name="Salamov A."/>
            <person name="Samejima M."/>
            <person name="Schmutz J."/>
            <person name="Slot J.C."/>
            <person name="St John F."/>
            <person name="Stenlid J."/>
            <person name="Sun H."/>
            <person name="Sun S."/>
            <person name="Syed K."/>
            <person name="Tsang A."/>
            <person name="Wiebenga A."/>
            <person name="Young D."/>
            <person name="Pisabarro A."/>
            <person name="Eastwood D.C."/>
            <person name="Martin F."/>
            <person name="Cullen D."/>
            <person name="Grigoriev I.V."/>
            <person name="Hibbett D.S."/>
        </authorList>
    </citation>
    <scope>NUCLEOTIDE SEQUENCE [LARGE SCALE GENOMIC DNA]</scope>
    <source>
        <strain evidence="3 4">ATCC 11539</strain>
    </source>
</reference>
<dbReference type="PANTHER" id="PTHR43591:SF24">
    <property type="entry name" value="2-METHOXY-6-POLYPRENYL-1,4-BENZOQUINOL METHYLASE, MITOCHONDRIAL"/>
    <property type="match status" value="1"/>
</dbReference>
<evidence type="ECO:0000259" key="2">
    <source>
        <dbReference type="Pfam" id="PF13649"/>
    </source>
</evidence>
<dbReference type="RefSeq" id="XP_007860847.1">
    <property type="nucleotide sequence ID" value="XM_007862656.1"/>
</dbReference>
<name>S7QLX2_GLOTA</name>
<feature type="region of interest" description="Disordered" evidence="1">
    <location>
        <begin position="237"/>
        <end position="261"/>
    </location>
</feature>
<feature type="compositionally biased region" description="Low complexity" evidence="1">
    <location>
        <begin position="348"/>
        <end position="361"/>
    </location>
</feature>
<feature type="compositionally biased region" description="Polar residues" evidence="1">
    <location>
        <begin position="394"/>
        <end position="406"/>
    </location>
</feature>
<feature type="domain" description="Methyltransferase" evidence="2">
    <location>
        <begin position="111"/>
        <end position="207"/>
    </location>
</feature>
<keyword evidence="4" id="KW-1185">Reference proteome</keyword>
<feature type="compositionally biased region" description="Low complexity" evidence="1">
    <location>
        <begin position="413"/>
        <end position="423"/>
    </location>
</feature>
<feature type="region of interest" description="Disordered" evidence="1">
    <location>
        <begin position="391"/>
        <end position="427"/>
    </location>
</feature>
<feature type="compositionally biased region" description="Low complexity" evidence="1">
    <location>
        <begin position="10"/>
        <end position="37"/>
    </location>
</feature>
<dbReference type="Gene3D" id="3.40.50.150">
    <property type="entry name" value="Vaccinia Virus protein VP39"/>
    <property type="match status" value="1"/>
</dbReference>
<dbReference type="CDD" id="cd02440">
    <property type="entry name" value="AdoMet_MTases"/>
    <property type="match status" value="1"/>
</dbReference>
<dbReference type="PANTHER" id="PTHR43591">
    <property type="entry name" value="METHYLTRANSFERASE"/>
    <property type="match status" value="1"/>
</dbReference>
<dbReference type="AlphaFoldDB" id="S7QLX2"/>
<organism evidence="3 4">
    <name type="scientific">Gloeophyllum trabeum (strain ATCC 11539 / FP-39264 / Madison 617)</name>
    <name type="common">Brown rot fungus</name>
    <dbReference type="NCBI Taxonomy" id="670483"/>
    <lineage>
        <taxon>Eukaryota</taxon>
        <taxon>Fungi</taxon>
        <taxon>Dikarya</taxon>
        <taxon>Basidiomycota</taxon>
        <taxon>Agaricomycotina</taxon>
        <taxon>Agaricomycetes</taxon>
        <taxon>Gloeophyllales</taxon>
        <taxon>Gloeophyllaceae</taxon>
        <taxon>Gloeophyllum</taxon>
    </lineage>
</organism>
<evidence type="ECO:0000313" key="3">
    <source>
        <dbReference type="EMBL" id="EPQ60437.1"/>
    </source>
</evidence>
<dbReference type="EMBL" id="KB469296">
    <property type="protein sequence ID" value="EPQ60437.1"/>
    <property type="molecule type" value="Genomic_DNA"/>
</dbReference>
<gene>
    <name evidence="3" type="ORF">GLOTRDRAFT_68046</name>
</gene>
<protein>
    <recommendedName>
        <fullName evidence="2">Methyltransferase domain-containing protein</fullName>
    </recommendedName>
</protein>
<dbReference type="InterPro" id="IPR029063">
    <property type="entry name" value="SAM-dependent_MTases_sf"/>
</dbReference>
<dbReference type="InterPro" id="IPR041698">
    <property type="entry name" value="Methyltransf_25"/>
</dbReference>
<dbReference type="GeneID" id="19307849"/>
<feature type="compositionally biased region" description="Polar residues" evidence="1">
    <location>
        <begin position="367"/>
        <end position="376"/>
    </location>
</feature>
<dbReference type="SUPFAM" id="SSF53335">
    <property type="entry name" value="S-adenosyl-L-methionine-dependent methyltransferases"/>
    <property type="match status" value="1"/>
</dbReference>
<dbReference type="HOGENOM" id="CLU_029174_0_0_1"/>
<dbReference type="Pfam" id="PF13649">
    <property type="entry name" value="Methyltransf_25"/>
    <property type="match status" value="1"/>
</dbReference>
<dbReference type="OrthoDB" id="2013972at2759"/>
<dbReference type="KEGG" id="gtr:GLOTRDRAFT_68046"/>
<dbReference type="eggNOG" id="ENOG502S6Z0">
    <property type="taxonomic scope" value="Eukaryota"/>
</dbReference>
<dbReference type="OMA" id="PYPLCYD"/>
<evidence type="ECO:0000313" key="4">
    <source>
        <dbReference type="Proteomes" id="UP000030669"/>
    </source>
</evidence>
<feature type="region of interest" description="Disordered" evidence="1">
    <location>
        <begin position="1"/>
        <end position="40"/>
    </location>
</feature>
<proteinExistence type="predicted"/>
<sequence length="576" mass="64489">MAATLGAFASPRRSSSHFTSTTSVDSGIGSSSQSTSFESKRIARARENQFTYKYGKRHHSYDPEKAPYPCSYDKDVIELEAIDHAYAMSITGSVTMVKWDEQEDGPPQKSLDLGCGAGFWIVNAAKEWPDCHFVGFDLVNVQLPLKLLDSSIGDRVTFVHGNFLTNRLPFEEDEFDHVHVSGISLGVPENKWGYIFEEINRVLRPGGAIEVSEEDIYFPTLPRWFTSPLRNRVRRNSSVHLPDGSSRMSDPSPPQSPGSSHDHALLESLFYSVFHNRFINTRPTAVIPIYFTSTFRQVHSIPNIKFPVPPFPPPMPLPNQKHPPSFSLADSSASRPDELSQPPTRPASSSFSSLVTSNSSSPLLTHPGTSQTSFASSIFPDGRVLPEALRRELSASSSQSGDSTPPANKRPTSDFVSSTDSTSIGSHTELIPHDKLAQRLTDHTLAIHLYRAYQGVLACQESMWEELKDRIRNRKDSLQAFGWEDDEELEGLKLSRQKFERLVERYQSDMHARLGLWHSLSQIGWPLPPREPLSRAEHLEEERIYQAMLDARRLADEEAAQAVSRTARVLVGYKLA</sequence>
<accession>S7QLX2</accession>
<feature type="region of interest" description="Disordered" evidence="1">
    <location>
        <begin position="312"/>
        <end position="377"/>
    </location>
</feature>
<dbReference type="GO" id="GO:0008168">
    <property type="term" value="F:methyltransferase activity"/>
    <property type="evidence" value="ECO:0007669"/>
    <property type="project" value="TreeGrafter"/>
</dbReference>
<evidence type="ECO:0000256" key="1">
    <source>
        <dbReference type="SAM" id="MobiDB-lite"/>
    </source>
</evidence>
<dbReference type="Proteomes" id="UP000030669">
    <property type="component" value="Unassembled WGS sequence"/>
</dbReference>